<dbReference type="EMBL" id="MCGO01000035">
    <property type="protein sequence ID" value="ORY40356.1"/>
    <property type="molecule type" value="Genomic_DNA"/>
</dbReference>
<keyword evidence="3" id="KW-1185">Reference proteome</keyword>
<protein>
    <submittedName>
        <fullName evidence="2">Uncharacterized protein</fullName>
    </submittedName>
</protein>
<dbReference type="AlphaFoldDB" id="A0A1Y2C055"/>
<evidence type="ECO:0000313" key="2">
    <source>
        <dbReference type="EMBL" id="ORY40356.1"/>
    </source>
</evidence>
<proteinExistence type="predicted"/>
<feature type="region of interest" description="Disordered" evidence="1">
    <location>
        <begin position="1"/>
        <end position="54"/>
    </location>
</feature>
<evidence type="ECO:0000313" key="3">
    <source>
        <dbReference type="Proteomes" id="UP000193642"/>
    </source>
</evidence>
<organism evidence="2 3">
    <name type="scientific">Rhizoclosmatium globosum</name>
    <dbReference type="NCBI Taxonomy" id="329046"/>
    <lineage>
        <taxon>Eukaryota</taxon>
        <taxon>Fungi</taxon>
        <taxon>Fungi incertae sedis</taxon>
        <taxon>Chytridiomycota</taxon>
        <taxon>Chytridiomycota incertae sedis</taxon>
        <taxon>Chytridiomycetes</taxon>
        <taxon>Chytridiales</taxon>
        <taxon>Chytriomycetaceae</taxon>
        <taxon>Rhizoclosmatium</taxon>
    </lineage>
</organism>
<feature type="region of interest" description="Disordered" evidence="1">
    <location>
        <begin position="210"/>
        <end position="262"/>
    </location>
</feature>
<feature type="compositionally biased region" description="Gly residues" evidence="1">
    <location>
        <begin position="23"/>
        <end position="37"/>
    </location>
</feature>
<evidence type="ECO:0000256" key="1">
    <source>
        <dbReference type="SAM" id="MobiDB-lite"/>
    </source>
</evidence>
<feature type="compositionally biased region" description="Gly residues" evidence="1">
    <location>
        <begin position="234"/>
        <end position="245"/>
    </location>
</feature>
<accession>A0A1Y2C055</accession>
<comment type="caution">
    <text evidence="2">The sequence shown here is derived from an EMBL/GenBank/DDBJ whole genome shotgun (WGS) entry which is preliminary data.</text>
</comment>
<gene>
    <name evidence="2" type="ORF">BCR33DRAFT_719359</name>
</gene>
<name>A0A1Y2C055_9FUNG</name>
<dbReference type="Proteomes" id="UP000193642">
    <property type="component" value="Unassembled WGS sequence"/>
</dbReference>
<sequence length="262" mass="26828">MLLYKRKTGKPLVVPPPLDSIEGGNGGGSDGSNGSGTNGFMVSTGSSPPPPYIAAQEQETPASAFPVVAGPLVPPVIINKNKQMQEEPDVIVLNGGEGSSTVTITVHHPTLERNRSSSNVSIKGFGGGVECSHLELKTVKPVHSSIGAALAAEEPTRLYTNSTTATKSIPARTATMNTFSSSATAGAVVLESVEDAEDVAGAFRGRLREGLGEDSEDNGVVVMRKRRRRRSAGSGNGDGGSGAGRSRGTSQRSSGGDGLSDV</sequence>
<reference evidence="2 3" key="1">
    <citation type="submission" date="2016-07" db="EMBL/GenBank/DDBJ databases">
        <title>Pervasive Adenine N6-methylation of Active Genes in Fungi.</title>
        <authorList>
            <consortium name="DOE Joint Genome Institute"/>
            <person name="Mondo S.J."/>
            <person name="Dannebaum R.O."/>
            <person name="Kuo R.C."/>
            <person name="Labutti K."/>
            <person name="Haridas S."/>
            <person name="Kuo A."/>
            <person name="Salamov A."/>
            <person name="Ahrendt S.R."/>
            <person name="Lipzen A."/>
            <person name="Sullivan W."/>
            <person name="Andreopoulos W.B."/>
            <person name="Clum A."/>
            <person name="Lindquist E."/>
            <person name="Daum C."/>
            <person name="Ramamoorthy G.K."/>
            <person name="Gryganskyi A."/>
            <person name="Culley D."/>
            <person name="Magnuson J.K."/>
            <person name="James T.Y."/>
            <person name="O'Malley M.A."/>
            <person name="Stajich J.E."/>
            <person name="Spatafora J.W."/>
            <person name="Visel A."/>
            <person name="Grigoriev I.V."/>
        </authorList>
    </citation>
    <scope>NUCLEOTIDE SEQUENCE [LARGE SCALE GENOMIC DNA]</scope>
    <source>
        <strain evidence="2 3">JEL800</strain>
    </source>
</reference>